<reference evidence="1" key="1">
    <citation type="submission" date="2023-06" db="EMBL/GenBank/DDBJ databases">
        <title>Genome-scale phylogeny and comparative genomics of the fungal order Sordariales.</title>
        <authorList>
            <consortium name="Lawrence Berkeley National Laboratory"/>
            <person name="Hensen N."/>
            <person name="Bonometti L."/>
            <person name="Westerberg I."/>
            <person name="Brannstrom I.O."/>
            <person name="Guillou S."/>
            <person name="Cros-Aarteil S."/>
            <person name="Calhoun S."/>
            <person name="Haridas S."/>
            <person name="Kuo A."/>
            <person name="Mondo S."/>
            <person name="Pangilinan J."/>
            <person name="Riley R."/>
            <person name="Labutti K."/>
            <person name="Andreopoulos B."/>
            <person name="Lipzen A."/>
            <person name="Chen C."/>
            <person name="Yanf M."/>
            <person name="Daum C."/>
            <person name="Ng V."/>
            <person name="Clum A."/>
            <person name="Steindorff A."/>
            <person name="Ohm R."/>
            <person name="Martin F."/>
            <person name="Silar P."/>
            <person name="Natvig D."/>
            <person name="Lalanne C."/>
            <person name="Gautier V."/>
            <person name="Ament-Velasquez S.L."/>
            <person name="Kruys A."/>
            <person name="Hutchinson M.I."/>
            <person name="Powell A.J."/>
            <person name="Barry K."/>
            <person name="Miller A.N."/>
            <person name="Grigoriev I.V."/>
            <person name="Debuchy R."/>
            <person name="Gladieux P."/>
            <person name="Thoren M.H."/>
            <person name="Johannesson H."/>
        </authorList>
    </citation>
    <scope>NUCLEOTIDE SEQUENCE</scope>
    <source>
        <strain evidence="1">CBS 606.72</strain>
    </source>
</reference>
<proteinExistence type="predicted"/>
<comment type="caution">
    <text evidence="1">The sequence shown here is derived from an EMBL/GenBank/DDBJ whole genome shotgun (WGS) entry which is preliminary data.</text>
</comment>
<evidence type="ECO:0000313" key="2">
    <source>
        <dbReference type="Proteomes" id="UP001175000"/>
    </source>
</evidence>
<accession>A0AA39WCR6</accession>
<gene>
    <name evidence="1" type="ORF">B0T14DRAFT_529623</name>
</gene>
<keyword evidence="2" id="KW-1185">Reference proteome</keyword>
<name>A0AA39WCR6_9PEZI</name>
<protein>
    <submittedName>
        <fullName evidence="1">Uncharacterized protein</fullName>
    </submittedName>
</protein>
<sequence>MDSSNIILSDSESTNAFTDTQIGASSSNTTSYKDTAYNNPDFILKEPPNTGIYIFDNGLYTRILQPIDNNTERKILTRCGLCSFNKITPLKGFKSSNYVQHYQNEHPTVAYNKATEKNKSTIQNIPSKNDFFNTSLSMADSRKRSRNNTITDFNDHEAYDKILNFIIENNLSFNILESATFKELLSYYNRLTPIINRKKIKTILEKHYHTEFLNLINNIRLNIKIKI</sequence>
<dbReference type="Proteomes" id="UP001175000">
    <property type="component" value="Unassembled WGS sequence"/>
</dbReference>
<dbReference type="AlphaFoldDB" id="A0AA39WCR6"/>
<evidence type="ECO:0000313" key="1">
    <source>
        <dbReference type="EMBL" id="KAK0611096.1"/>
    </source>
</evidence>
<organism evidence="1 2">
    <name type="scientific">Immersiella caudata</name>
    <dbReference type="NCBI Taxonomy" id="314043"/>
    <lineage>
        <taxon>Eukaryota</taxon>
        <taxon>Fungi</taxon>
        <taxon>Dikarya</taxon>
        <taxon>Ascomycota</taxon>
        <taxon>Pezizomycotina</taxon>
        <taxon>Sordariomycetes</taxon>
        <taxon>Sordariomycetidae</taxon>
        <taxon>Sordariales</taxon>
        <taxon>Lasiosphaeriaceae</taxon>
        <taxon>Immersiella</taxon>
    </lineage>
</organism>
<dbReference type="EMBL" id="JAULSU010000007">
    <property type="protein sequence ID" value="KAK0611096.1"/>
    <property type="molecule type" value="Genomic_DNA"/>
</dbReference>